<name>A0A7X2L115_9BACL</name>
<protein>
    <submittedName>
        <fullName evidence="9">ABC transporter permease subunit</fullName>
    </submittedName>
</protein>
<comment type="subcellular location">
    <subcellularLocation>
        <location evidence="1 7">Cell membrane</location>
        <topology evidence="1 7">Multi-pass membrane protein</topology>
    </subcellularLocation>
</comment>
<keyword evidence="5 7" id="KW-1133">Transmembrane helix</keyword>
<reference evidence="9 10" key="1">
    <citation type="submission" date="2019-11" db="EMBL/GenBank/DDBJ databases">
        <title>Paenibacillus monticola sp. nov., a novel PGPR strain isolated from mountain sample in China.</title>
        <authorList>
            <person name="Zhao Q."/>
            <person name="Li H.-P."/>
            <person name="Zhang J.-L."/>
        </authorList>
    </citation>
    <scope>NUCLEOTIDE SEQUENCE [LARGE SCALE GENOMIC DNA]</scope>
    <source>
        <strain evidence="9 10">LC-T2</strain>
    </source>
</reference>
<dbReference type="GO" id="GO:0042918">
    <property type="term" value="P:alkanesulfonate transmembrane transport"/>
    <property type="evidence" value="ECO:0007669"/>
    <property type="project" value="UniProtKB-ARBA"/>
</dbReference>
<dbReference type="InterPro" id="IPR035906">
    <property type="entry name" value="MetI-like_sf"/>
</dbReference>
<keyword evidence="4 7" id="KW-0812">Transmembrane</keyword>
<dbReference type="RefSeq" id="WP_154118373.1">
    <property type="nucleotide sequence ID" value="NZ_WJXB01000003.1"/>
</dbReference>
<feature type="transmembrane region" description="Helical" evidence="7">
    <location>
        <begin position="20"/>
        <end position="39"/>
    </location>
</feature>
<evidence type="ECO:0000313" key="10">
    <source>
        <dbReference type="Proteomes" id="UP000463051"/>
    </source>
</evidence>
<dbReference type="InterPro" id="IPR000515">
    <property type="entry name" value="MetI-like"/>
</dbReference>
<evidence type="ECO:0000313" key="9">
    <source>
        <dbReference type="EMBL" id="MRN53332.1"/>
    </source>
</evidence>
<sequence length="268" mass="29979">MQKKKKHQLFKIRGEISRKVYMITVVATFVGILALWSLLSYGNLVSPTFLPSPGKVWASMVTNVQSGDFWGYVWISFYRVLMGYLITCLLAIPIGILAGTFKIAEAIFVPVTEFIRYMPATAFIPLIIVWIGLGESAKISVIFVGCFFQMVLMVADNAKSVSGELLQASYTLGASRFQVLRKVLFPALLPDLMNTMRLIMGWAWSYLVAAELFATSSGLGFMIMRAQRYMQTEVIFLGILVIGLLGLIIDRLFALMNKKLFPWAEGGR</sequence>
<evidence type="ECO:0000256" key="4">
    <source>
        <dbReference type="ARBA" id="ARBA00022692"/>
    </source>
</evidence>
<dbReference type="AlphaFoldDB" id="A0A7X2L115"/>
<dbReference type="Pfam" id="PF00528">
    <property type="entry name" value="BPD_transp_1"/>
    <property type="match status" value="1"/>
</dbReference>
<dbReference type="Proteomes" id="UP000463051">
    <property type="component" value="Unassembled WGS sequence"/>
</dbReference>
<feature type="transmembrane region" description="Helical" evidence="7">
    <location>
        <begin position="202"/>
        <end position="222"/>
    </location>
</feature>
<accession>A0A7X2L115</accession>
<comment type="similarity">
    <text evidence="7">Belongs to the binding-protein-dependent transport system permease family.</text>
</comment>
<gene>
    <name evidence="9" type="ORF">GJB61_10050</name>
</gene>
<evidence type="ECO:0000259" key="8">
    <source>
        <dbReference type="PROSITE" id="PS50928"/>
    </source>
</evidence>
<keyword evidence="3" id="KW-1003">Cell membrane</keyword>
<evidence type="ECO:0000256" key="7">
    <source>
        <dbReference type="RuleBase" id="RU363032"/>
    </source>
</evidence>
<evidence type="ECO:0000256" key="6">
    <source>
        <dbReference type="ARBA" id="ARBA00023136"/>
    </source>
</evidence>
<evidence type="ECO:0000256" key="5">
    <source>
        <dbReference type="ARBA" id="ARBA00022989"/>
    </source>
</evidence>
<feature type="transmembrane region" description="Helical" evidence="7">
    <location>
        <begin position="114"/>
        <end position="133"/>
    </location>
</feature>
<proteinExistence type="inferred from homology"/>
<dbReference type="Gene3D" id="1.10.3720.10">
    <property type="entry name" value="MetI-like"/>
    <property type="match status" value="1"/>
</dbReference>
<dbReference type="PANTHER" id="PTHR30151">
    <property type="entry name" value="ALKANE SULFONATE ABC TRANSPORTER-RELATED, MEMBRANE SUBUNIT"/>
    <property type="match status" value="1"/>
</dbReference>
<feature type="transmembrane region" description="Helical" evidence="7">
    <location>
        <begin position="81"/>
        <end position="102"/>
    </location>
</feature>
<dbReference type="SUPFAM" id="SSF161098">
    <property type="entry name" value="MetI-like"/>
    <property type="match status" value="1"/>
</dbReference>
<evidence type="ECO:0000256" key="1">
    <source>
        <dbReference type="ARBA" id="ARBA00004651"/>
    </source>
</evidence>
<dbReference type="CDD" id="cd06261">
    <property type="entry name" value="TM_PBP2"/>
    <property type="match status" value="1"/>
</dbReference>
<dbReference type="GO" id="GO:0005886">
    <property type="term" value="C:plasma membrane"/>
    <property type="evidence" value="ECO:0007669"/>
    <property type="project" value="UniProtKB-SubCell"/>
</dbReference>
<feature type="transmembrane region" description="Helical" evidence="7">
    <location>
        <begin position="234"/>
        <end position="254"/>
    </location>
</feature>
<evidence type="ECO:0000256" key="3">
    <source>
        <dbReference type="ARBA" id="ARBA00022475"/>
    </source>
</evidence>
<keyword evidence="10" id="KW-1185">Reference proteome</keyword>
<comment type="caution">
    <text evidence="9">The sequence shown here is derived from an EMBL/GenBank/DDBJ whole genome shotgun (WGS) entry which is preliminary data.</text>
</comment>
<keyword evidence="2 7" id="KW-0813">Transport</keyword>
<keyword evidence="6 7" id="KW-0472">Membrane</keyword>
<feature type="domain" description="ABC transmembrane type-1" evidence="8">
    <location>
        <begin position="73"/>
        <end position="253"/>
    </location>
</feature>
<evidence type="ECO:0000256" key="2">
    <source>
        <dbReference type="ARBA" id="ARBA00022448"/>
    </source>
</evidence>
<dbReference type="PANTHER" id="PTHR30151:SF0">
    <property type="entry name" value="ABC TRANSPORTER PERMEASE PROTEIN MJ0413-RELATED"/>
    <property type="match status" value="1"/>
</dbReference>
<dbReference type="FunFam" id="1.10.3720.10:FF:000003">
    <property type="entry name" value="Aliphatic sulfonate ABC transporter permease"/>
    <property type="match status" value="1"/>
</dbReference>
<dbReference type="EMBL" id="WJXB01000003">
    <property type="protein sequence ID" value="MRN53332.1"/>
    <property type="molecule type" value="Genomic_DNA"/>
</dbReference>
<dbReference type="PROSITE" id="PS50928">
    <property type="entry name" value="ABC_TM1"/>
    <property type="match status" value="1"/>
</dbReference>
<organism evidence="9 10">
    <name type="scientific">Paenibacillus monticola</name>
    <dbReference type="NCBI Taxonomy" id="2666075"/>
    <lineage>
        <taxon>Bacteria</taxon>
        <taxon>Bacillati</taxon>
        <taxon>Bacillota</taxon>
        <taxon>Bacilli</taxon>
        <taxon>Bacillales</taxon>
        <taxon>Paenibacillaceae</taxon>
        <taxon>Paenibacillus</taxon>
    </lineage>
</organism>